<dbReference type="AlphaFoldDB" id="A0A5R8P4S4"/>
<sequence length="174" mass="19235">MNSGTENDPERFVNTAAEGVVVAVFRWGIVVDLGLPHPGFIDPLYIDDGDNYEVGDSVSGTILAYIPESRQFRLLPVGKVPVADRMKWLKGIRDDVVRMVSGGASLMETFNFVDKNWPSPMTPQLFGWIVSASVNRPLARLSELEIPNPDTASIAKISQCENMWRDIIRDAGLS</sequence>
<reference evidence="1 2" key="1">
    <citation type="submission" date="2019-05" db="EMBL/GenBank/DDBJ databases">
        <title>Genomes sequences of two Nocardia cyriacigeorgica environmental isolates, type strains Nocardia asteroides ATCC 19247 and Nocardia cyriacigeorgica DSM 44484.</title>
        <authorList>
            <person name="Vautrin F."/>
            <person name="Bergeron E."/>
            <person name="Dubost A."/>
            <person name="Abrouk D."/>
            <person name="Rodriguez Nava V."/>
            <person name="Pujic P."/>
        </authorList>
    </citation>
    <scope>NUCLEOTIDE SEQUENCE [LARGE SCALE GENOMIC DNA]</scope>
    <source>
        <strain evidence="1 2">EML 1456</strain>
    </source>
</reference>
<dbReference type="SUPFAM" id="SSF50249">
    <property type="entry name" value="Nucleic acid-binding proteins"/>
    <property type="match status" value="1"/>
</dbReference>
<name>A0A5R8P4S4_9NOCA</name>
<evidence type="ECO:0000313" key="2">
    <source>
        <dbReference type="Proteomes" id="UP000308349"/>
    </source>
</evidence>
<gene>
    <name evidence="1" type="ORF">FEK35_30960</name>
</gene>
<comment type="caution">
    <text evidence="1">The sequence shown here is derived from an EMBL/GenBank/DDBJ whole genome shotgun (WGS) entry which is preliminary data.</text>
</comment>
<protein>
    <recommendedName>
        <fullName evidence="3">S1 motif domain-containing protein</fullName>
    </recommendedName>
</protein>
<evidence type="ECO:0008006" key="3">
    <source>
        <dbReference type="Google" id="ProtNLM"/>
    </source>
</evidence>
<proteinExistence type="predicted"/>
<evidence type="ECO:0000313" key="1">
    <source>
        <dbReference type="EMBL" id="TLF92258.1"/>
    </source>
</evidence>
<organism evidence="1 2">
    <name type="scientific">Nocardia cyriacigeorgica</name>
    <dbReference type="NCBI Taxonomy" id="135487"/>
    <lineage>
        <taxon>Bacteria</taxon>
        <taxon>Bacillati</taxon>
        <taxon>Actinomycetota</taxon>
        <taxon>Actinomycetes</taxon>
        <taxon>Mycobacteriales</taxon>
        <taxon>Nocardiaceae</taxon>
        <taxon>Nocardia</taxon>
    </lineage>
</organism>
<dbReference type="EMBL" id="VBUU01000070">
    <property type="protein sequence ID" value="TLF92258.1"/>
    <property type="molecule type" value="Genomic_DNA"/>
</dbReference>
<accession>A0A5R8P4S4</accession>
<dbReference type="RefSeq" id="WP_138459240.1">
    <property type="nucleotide sequence ID" value="NZ_VBUU01000070.1"/>
</dbReference>
<dbReference type="OrthoDB" id="4236625at2"/>
<dbReference type="Proteomes" id="UP000308349">
    <property type="component" value="Unassembled WGS sequence"/>
</dbReference>
<dbReference type="InterPro" id="IPR012340">
    <property type="entry name" value="NA-bd_OB-fold"/>
</dbReference>